<reference evidence="1 2" key="1">
    <citation type="journal article" date="2019" name="Appl. Microbiol. Biotechnol.">
        <title>Uncovering carbohydrate metabolism through a genotype-phenotype association study of 56 lactic acid bacteria genomes.</title>
        <authorList>
            <person name="Buron-Moles G."/>
            <person name="Chailyan A."/>
            <person name="Dolejs I."/>
            <person name="Forster J."/>
            <person name="Miks M.H."/>
        </authorList>
    </citation>
    <scope>NUCLEOTIDE SEQUENCE [LARGE SCALE GENOMIC DNA]</scope>
    <source>
        <strain evidence="1 2">ATCC 4005</strain>
    </source>
</reference>
<comment type="caution">
    <text evidence="1">The sequence shown here is derived from an EMBL/GenBank/DDBJ whole genome shotgun (WGS) entry which is preliminary data.</text>
</comment>
<dbReference type="RefSeq" id="WP_056938676.1">
    <property type="nucleotide sequence ID" value="NZ_AZDM01000003.1"/>
</dbReference>
<gene>
    <name evidence="1" type="ORF">C5L32_001368</name>
</gene>
<dbReference type="GeneID" id="72461040"/>
<accession>A0A4R5NHJ5</accession>
<dbReference type="Proteomes" id="UP000295181">
    <property type="component" value="Unassembled WGS sequence"/>
</dbReference>
<name>A0A4R5NHJ5_LENBU</name>
<dbReference type="AlphaFoldDB" id="A0A4R5NHJ5"/>
<sequence>MKIHIKGSILVSMAALGVFAVVGISQSSAVSAKSRVRVTSNVKLRGTGASRNVTFTGKAALWTKASALKGAKKVATTITLRDLAKSTRSSKNVRAYRVARTNRGKVYYKVVTFDGKDRGWIYGGKSRSSFAGGVKSYLTFQQNSLTDDMSNGTFQFANPGTANNNQTVTYEQPAWTQYKVGRQVTDSRPYANVSYQIDQAGMRTREGDQWVHISATNNGNSGADGWILYSGLKKTTNINSPIADNAIRIKLVDSATGSSLTSGDFTKTGVTKGATVGSNVNGTWKLDSNDSSSIQSQIASALSPLGYPGFTLTQGQIAAIAQGTFGSSVTISVVKPTINKAVRIVLTDPSGNVINYVDYTTANAANGQPVGVQDGSTWKLAATDTAAIQAKLVDALKGTGFALSANNTLTTDQQAQIAQTTFGNQVSIKTVAVDPIKDNEVQLSFVDQAGKAVGSTTLTKGTNDKTALDTIKTVSVADPTSPDAATLKKAYAALLAKAGIKGYTTDGLSKDQLAANLAAIKAAAYGQDVKLVVAKLPAKALVSSALFFDKSDTKDVTQDLAYFENANGKRDSDANFSKALAGDANINGYAGDVVTVANLNAAVKDQGLNTIYYAAKNDGFLWGAGTHLAASDYSGTNGTLFADGMSGKTIYVFKLTFTAKPDNPDTSIGNRLDSNKPLFDKQGNATIGDTGNQVVLKYDEVKAGKQITLDSNNMKAKTLAELFGE</sequence>
<evidence type="ECO:0000313" key="2">
    <source>
        <dbReference type="Proteomes" id="UP000295181"/>
    </source>
</evidence>
<evidence type="ECO:0008006" key="3">
    <source>
        <dbReference type="Google" id="ProtNLM"/>
    </source>
</evidence>
<proteinExistence type="predicted"/>
<evidence type="ECO:0000313" key="1">
    <source>
        <dbReference type="EMBL" id="TDG74015.1"/>
    </source>
</evidence>
<organism evidence="1 2">
    <name type="scientific">Lentilactobacillus buchneri DSM 20057</name>
    <dbReference type="NCBI Taxonomy" id="1423728"/>
    <lineage>
        <taxon>Bacteria</taxon>
        <taxon>Bacillati</taxon>
        <taxon>Bacillota</taxon>
        <taxon>Bacilli</taxon>
        <taxon>Lactobacillales</taxon>
        <taxon>Lactobacillaceae</taxon>
        <taxon>Lentilactobacillus</taxon>
    </lineage>
</organism>
<dbReference type="EMBL" id="PUFP01000075">
    <property type="protein sequence ID" value="TDG74015.1"/>
    <property type="molecule type" value="Genomic_DNA"/>
</dbReference>
<protein>
    <recommendedName>
        <fullName evidence="3">Surface layer protein SlpB</fullName>
    </recommendedName>
</protein>